<accession>M5UEB3</accession>
<dbReference type="AlphaFoldDB" id="M5UEB3"/>
<evidence type="ECO:0000313" key="3">
    <source>
        <dbReference type="EMBL" id="EMI54343.1"/>
    </source>
</evidence>
<dbReference type="Proteomes" id="UP000011885">
    <property type="component" value="Unassembled WGS sequence"/>
</dbReference>
<sequence length="334" mass="36366">MPDEVRPLDDVSVVETDAESTAPAYTEPTADFETGVDETSSPTADIRSDSDDVSSLRMLRRVLALVVCFCGATGWALAFGVATLTLASRVSEYAGFAFDEWVPTLIATATFGVLILLFVVPTGLRSLGIRVQKRMPEKLSRWSEMNSVADHLKTMRVTLSVAIGLPVIVILAGQLSGSLTEPIPRPIDWLPTLGIAVACFGVAVLIRVVASPLYRRTHAEALKRSLRAHHRGVALRSFIAQWDNPAREIYRTCRLSNRLALVHRTLTVSVLGLLSAAGCLAALVNTNLYVGEVLCGLSIAAIAWQWPTSQRLVTWSGLIIDPFCGERDEYEEFG</sequence>
<gene>
    <name evidence="3" type="ORF">RSSM_04222</name>
</gene>
<organism evidence="3 4">
    <name type="scientific">Rhodopirellula sallentina SM41</name>
    <dbReference type="NCBI Taxonomy" id="1263870"/>
    <lineage>
        <taxon>Bacteria</taxon>
        <taxon>Pseudomonadati</taxon>
        <taxon>Planctomycetota</taxon>
        <taxon>Planctomycetia</taxon>
        <taxon>Pirellulales</taxon>
        <taxon>Pirellulaceae</taxon>
        <taxon>Rhodopirellula</taxon>
    </lineage>
</organism>
<protein>
    <submittedName>
        <fullName evidence="3">Putative membrane protein</fullName>
    </submittedName>
</protein>
<proteinExistence type="predicted"/>
<feature type="region of interest" description="Disordered" evidence="1">
    <location>
        <begin position="1"/>
        <end position="49"/>
    </location>
</feature>
<dbReference type="RefSeq" id="WP_008682470.1">
    <property type="nucleotide sequence ID" value="NZ_ANOH01000282.1"/>
</dbReference>
<name>M5UEB3_9BACT</name>
<reference evidence="3 4" key="1">
    <citation type="journal article" date="2013" name="Mar. Genomics">
        <title>Expression of sulfatases in Rhodopirellula baltica and the diversity of sulfatases in the genus Rhodopirellula.</title>
        <authorList>
            <person name="Wegner C.E."/>
            <person name="Richter-Heitmann T."/>
            <person name="Klindworth A."/>
            <person name="Klockow C."/>
            <person name="Richter M."/>
            <person name="Achstetter T."/>
            <person name="Glockner F.O."/>
            <person name="Harder J."/>
        </authorList>
    </citation>
    <scope>NUCLEOTIDE SEQUENCE [LARGE SCALE GENOMIC DNA]</scope>
    <source>
        <strain evidence="3 4">SM41</strain>
    </source>
</reference>
<keyword evidence="4" id="KW-1185">Reference proteome</keyword>
<keyword evidence="2" id="KW-1133">Transmembrane helix</keyword>
<keyword evidence="2" id="KW-0812">Transmembrane</keyword>
<feature type="transmembrane region" description="Helical" evidence="2">
    <location>
        <begin position="189"/>
        <end position="210"/>
    </location>
</feature>
<feature type="transmembrane region" description="Helical" evidence="2">
    <location>
        <begin position="62"/>
        <end position="81"/>
    </location>
</feature>
<evidence type="ECO:0000256" key="1">
    <source>
        <dbReference type="SAM" id="MobiDB-lite"/>
    </source>
</evidence>
<feature type="transmembrane region" description="Helical" evidence="2">
    <location>
        <begin position="101"/>
        <end position="124"/>
    </location>
</feature>
<evidence type="ECO:0000313" key="4">
    <source>
        <dbReference type="Proteomes" id="UP000011885"/>
    </source>
</evidence>
<dbReference type="EMBL" id="ANOH01000282">
    <property type="protein sequence ID" value="EMI54343.1"/>
    <property type="molecule type" value="Genomic_DNA"/>
</dbReference>
<keyword evidence="2" id="KW-0472">Membrane</keyword>
<dbReference type="PATRIC" id="fig|1263870.3.peg.4469"/>
<comment type="caution">
    <text evidence="3">The sequence shown here is derived from an EMBL/GenBank/DDBJ whole genome shotgun (WGS) entry which is preliminary data.</text>
</comment>
<feature type="transmembrane region" description="Helical" evidence="2">
    <location>
        <begin position="261"/>
        <end position="283"/>
    </location>
</feature>
<feature type="transmembrane region" description="Helical" evidence="2">
    <location>
        <begin position="157"/>
        <end position="177"/>
    </location>
</feature>
<evidence type="ECO:0000256" key="2">
    <source>
        <dbReference type="SAM" id="Phobius"/>
    </source>
</evidence>